<dbReference type="InterPro" id="IPR020828">
    <property type="entry name" value="GlycerAld_3-P_DH_NAD(P)-bd"/>
</dbReference>
<feature type="site" description="Activates thiol group during catalysis" evidence="4">
    <location>
        <position position="174"/>
    </location>
</feature>
<feature type="binding site" evidence="3">
    <location>
        <position position="34"/>
    </location>
    <ligand>
        <name>NAD(+)</name>
        <dbReference type="ChEBI" id="CHEBI:57540"/>
    </ligand>
</feature>
<dbReference type="PIRSF" id="PIRSF000149">
    <property type="entry name" value="GAP_DH"/>
    <property type="match status" value="1"/>
</dbReference>
<dbReference type="GeneID" id="24918051"/>
<accession>D8LXW1</accession>
<dbReference type="InterPro" id="IPR020829">
    <property type="entry name" value="GlycerAld_3-P_DH_cat"/>
</dbReference>
<evidence type="ECO:0000256" key="3">
    <source>
        <dbReference type="PIRSR" id="PIRSR000149-3"/>
    </source>
</evidence>
<dbReference type="Gene3D" id="3.30.360.10">
    <property type="entry name" value="Dihydrodipicolinate Reductase, domain 2"/>
    <property type="match status" value="1"/>
</dbReference>
<name>D8LXW1_BLAHO</name>
<evidence type="ECO:0000313" key="7">
    <source>
        <dbReference type="EMBL" id="CBK20416.2"/>
    </source>
</evidence>
<dbReference type="SUPFAM" id="SSF51735">
    <property type="entry name" value="NAD(P)-binding Rossmann-fold domains"/>
    <property type="match status" value="1"/>
</dbReference>
<dbReference type="OrthoDB" id="157785at2759"/>
<protein>
    <recommendedName>
        <fullName evidence="6">Glyceraldehyde 3-phosphate dehydrogenase NAD(P) binding domain-containing protein</fullName>
    </recommendedName>
</protein>
<evidence type="ECO:0000259" key="6">
    <source>
        <dbReference type="SMART" id="SM00846"/>
    </source>
</evidence>
<dbReference type="GO" id="GO:0016620">
    <property type="term" value="F:oxidoreductase activity, acting on the aldehyde or oxo group of donors, NAD or NADP as acceptor"/>
    <property type="evidence" value="ECO:0007669"/>
    <property type="project" value="InterPro"/>
</dbReference>
<dbReference type="Proteomes" id="UP000008312">
    <property type="component" value="Unassembled WGS sequence"/>
</dbReference>
<dbReference type="Pfam" id="PF00044">
    <property type="entry name" value="Gp_dh_N"/>
    <property type="match status" value="1"/>
</dbReference>
<evidence type="ECO:0000313" key="8">
    <source>
        <dbReference type="Proteomes" id="UP000008312"/>
    </source>
</evidence>
<keyword evidence="3" id="KW-0520">NAD</keyword>
<evidence type="ECO:0000256" key="4">
    <source>
        <dbReference type="PIRSR" id="PIRSR000149-4"/>
    </source>
</evidence>
<dbReference type="AlphaFoldDB" id="D8LXW1"/>
<reference evidence="7" key="1">
    <citation type="submission" date="2010-02" db="EMBL/GenBank/DDBJ databases">
        <title>Sequencing and annotation of the Blastocystis hominis genome.</title>
        <authorList>
            <person name="Wincker P."/>
        </authorList>
    </citation>
    <scope>NUCLEOTIDE SEQUENCE</scope>
    <source>
        <strain evidence="7">Singapore isolate B</strain>
    </source>
</reference>
<dbReference type="GO" id="GO:0051287">
    <property type="term" value="F:NAD binding"/>
    <property type="evidence" value="ECO:0007669"/>
    <property type="project" value="InterPro"/>
</dbReference>
<dbReference type="Pfam" id="PF02800">
    <property type="entry name" value="Gp_dh_C"/>
    <property type="match status" value="1"/>
</dbReference>
<proteinExistence type="inferred from homology"/>
<dbReference type="OMA" id="PKYLAYM"/>
<dbReference type="EMBL" id="FN668639">
    <property type="protein sequence ID" value="CBK20416.2"/>
    <property type="molecule type" value="Genomic_DNA"/>
</dbReference>
<evidence type="ECO:0000256" key="1">
    <source>
        <dbReference type="ARBA" id="ARBA00007406"/>
    </source>
</evidence>
<keyword evidence="2" id="KW-0560">Oxidoreductase</keyword>
<gene>
    <name evidence="7" type="ORF">GSBLH_T00000759001</name>
</gene>
<feature type="domain" description="Glyceraldehyde 3-phosphate dehydrogenase NAD(P) binding" evidence="6">
    <location>
        <begin position="3"/>
        <end position="147"/>
    </location>
</feature>
<sequence length="326" mass="35842">MKIKVGINGFGRRGRSLCRVLLKHEEFQIVAINDPFLTATEMMNQLTFDSIYGILNGITVTSEDSISLLGQPVHTTHCMSPIEIPWKQYGVSVVFECSGRFTTLTQCEGHRAAGCERVIVATPSKDIPMVCKHVSESTAPIISIASPSTCCMAPLLQILSTLSPIDHVSFTVVHSITSQQQVMDQINPEETDLRVGRAAGLNIIPMRSSASQCLPLLLPWTEGHLSGHSVHVPSFNGCLAEIDVQFSTYQSREAVLSHLQDSVKYGGMKDVIGLTDEDLVSSDLLQCPTSCVVDQKLLSVCNNHLHLSCWFDNEWSYCSRAIEFAM</sequence>
<dbReference type="PRINTS" id="PR00078">
    <property type="entry name" value="G3PDHDRGNASE"/>
</dbReference>
<dbReference type="InterPro" id="IPR036291">
    <property type="entry name" value="NAD(P)-bd_dom_sf"/>
</dbReference>
<dbReference type="SUPFAM" id="SSF55347">
    <property type="entry name" value="Glyceraldehyde-3-phosphate dehydrogenase-like, C-terminal domain"/>
    <property type="match status" value="1"/>
</dbReference>
<comment type="similarity">
    <text evidence="1 5">Belongs to the glyceraldehyde-3-phosphate dehydrogenase family.</text>
</comment>
<feature type="binding site" evidence="3">
    <location>
        <position position="313"/>
    </location>
    <ligand>
        <name>NAD(+)</name>
        <dbReference type="ChEBI" id="CHEBI:57540"/>
    </ligand>
</feature>
<dbReference type="PANTHER" id="PTHR43148">
    <property type="entry name" value="GLYCERALDEHYDE-3-PHOSPHATE DEHYDROGENASE 2"/>
    <property type="match status" value="1"/>
</dbReference>
<keyword evidence="8" id="KW-1185">Reference proteome</keyword>
<organism evidence="7">
    <name type="scientific">Blastocystis hominis</name>
    <dbReference type="NCBI Taxonomy" id="12968"/>
    <lineage>
        <taxon>Eukaryota</taxon>
        <taxon>Sar</taxon>
        <taxon>Stramenopiles</taxon>
        <taxon>Bigyra</taxon>
        <taxon>Opalozoa</taxon>
        <taxon>Opalinata</taxon>
        <taxon>Blastocystidae</taxon>
        <taxon>Blastocystis</taxon>
    </lineage>
</organism>
<dbReference type="SMART" id="SM00846">
    <property type="entry name" value="Gp_dh_N"/>
    <property type="match status" value="1"/>
</dbReference>
<dbReference type="InterPro" id="IPR020831">
    <property type="entry name" value="GlycerAld/Erythrose_P_DH"/>
</dbReference>
<dbReference type="InParanoid" id="D8LXW1"/>
<dbReference type="Gene3D" id="3.40.50.720">
    <property type="entry name" value="NAD(P)-binding Rossmann-like Domain"/>
    <property type="match status" value="1"/>
</dbReference>
<keyword evidence="3" id="KW-0547">Nucleotide-binding</keyword>
<evidence type="ECO:0000256" key="2">
    <source>
        <dbReference type="ARBA" id="ARBA00023002"/>
    </source>
</evidence>
<dbReference type="RefSeq" id="XP_012894464.1">
    <property type="nucleotide sequence ID" value="XM_013039010.1"/>
</dbReference>
<evidence type="ECO:0000256" key="5">
    <source>
        <dbReference type="RuleBase" id="RU000397"/>
    </source>
</evidence>